<evidence type="ECO:0000313" key="1">
    <source>
        <dbReference type="EMBL" id="CAG8823231.1"/>
    </source>
</evidence>
<dbReference type="EMBL" id="CAJVQB010035927">
    <property type="protein sequence ID" value="CAG8823231.1"/>
    <property type="molecule type" value="Genomic_DNA"/>
</dbReference>
<keyword evidence="2" id="KW-1185">Reference proteome</keyword>
<gene>
    <name evidence="1" type="ORF">GMARGA_LOCUS28288</name>
</gene>
<evidence type="ECO:0000313" key="2">
    <source>
        <dbReference type="Proteomes" id="UP000789901"/>
    </source>
</evidence>
<protein>
    <submittedName>
        <fullName evidence="1">13133_t:CDS:1</fullName>
    </submittedName>
</protein>
<comment type="caution">
    <text evidence="1">The sequence shown here is derived from an EMBL/GenBank/DDBJ whole genome shotgun (WGS) entry which is preliminary data.</text>
</comment>
<sequence length="196" mass="22682">MPPKRLLTKNVNPNNEKTTLRLPATSNQLQDLQSKQYAYQQNSAKYQHRVLLQINIKSGVLRVQSNRPKTDPFSQCFSGSSESLSDYEDELLEDESSEDEIFSHLTKTCKNLVLQALHAICSSLPFRSNQPLKKYIDILDYDTLKNYQLEVNSLETFIAKSFKIHVEFLKAESRRENSNYNSIVLNHIKELDRITI</sequence>
<accession>A0ABN7W9Y2</accession>
<name>A0ABN7W9Y2_GIGMA</name>
<reference evidence="1 2" key="1">
    <citation type="submission" date="2021-06" db="EMBL/GenBank/DDBJ databases">
        <authorList>
            <person name="Kallberg Y."/>
            <person name="Tangrot J."/>
            <person name="Rosling A."/>
        </authorList>
    </citation>
    <scope>NUCLEOTIDE SEQUENCE [LARGE SCALE GENOMIC DNA]</scope>
    <source>
        <strain evidence="1 2">120-4 pot B 10/14</strain>
    </source>
</reference>
<proteinExistence type="predicted"/>
<organism evidence="1 2">
    <name type="scientific">Gigaspora margarita</name>
    <dbReference type="NCBI Taxonomy" id="4874"/>
    <lineage>
        <taxon>Eukaryota</taxon>
        <taxon>Fungi</taxon>
        <taxon>Fungi incertae sedis</taxon>
        <taxon>Mucoromycota</taxon>
        <taxon>Glomeromycotina</taxon>
        <taxon>Glomeromycetes</taxon>
        <taxon>Diversisporales</taxon>
        <taxon>Gigasporaceae</taxon>
        <taxon>Gigaspora</taxon>
    </lineage>
</organism>
<dbReference type="Proteomes" id="UP000789901">
    <property type="component" value="Unassembled WGS sequence"/>
</dbReference>
<feature type="non-terminal residue" evidence="1">
    <location>
        <position position="196"/>
    </location>
</feature>